<evidence type="ECO:0000313" key="4">
    <source>
        <dbReference type="Proteomes" id="UP000813385"/>
    </source>
</evidence>
<accession>A0A8K0X222</accession>
<dbReference type="Proteomes" id="UP000813385">
    <property type="component" value="Unassembled WGS sequence"/>
</dbReference>
<dbReference type="PANTHER" id="PTHR36681:SF3">
    <property type="entry name" value="NUCLEAR GTPASE, GERMINAL CENTER-ASSOCIATED, TANDEM DUPLICATE 3"/>
    <property type="match status" value="1"/>
</dbReference>
<name>A0A8K0X222_9PEZI</name>
<proteinExistence type="predicted"/>
<keyword evidence="4" id="KW-1185">Reference proteome</keyword>
<comment type="caution">
    <text evidence="3">The sequence shown here is derived from an EMBL/GenBank/DDBJ whole genome shotgun (WGS) entry which is preliminary data.</text>
</comment>
<gene>
    <name evidence="3" type="ORF">B0T11DRAFT_355944</name>
</gene>
<feature type="domain" description="DUF7605" evidence="2">
    <location>
        <begin position="578"/>
        <end position="756"/>
    </location>
</feature>
<reference evidence="3" key="1">
    <citation type="journal article" date="2021" name="Nat. Commun.">
        <title>Genetic determinants of endophytism in the Arabidopsis root mycobiome.</title>
        <authorList>
            <person name="Mesny F."/>
            <person name="Miyauchi S."/>
            <person name="Thiergart T."/>
            <person name="Pickel B."/>
            <person name="Atanasova L."/>
            <person name="Karlsson M."/>
            <person name="Huettel B."/>
            <person name="Barry K.W."/>
            <person name="Haridas S."/>
            <person name="Chen C."/>
            <person name="Bauer D."/>
            <person name="Andreopoulos W."/>
            <person name="Pangilinan J."/>
            <person name="LaButti K."/>
            <person name="Riley R."/>
            <person name="Lipzen A."/>
            <person name="Clum A."/>
            <person name="Drula E."/>
            <person name="Henrissat B."/>
            <person name="Kohler A."/>
            <person name="Grigoriev I.V."/>
            <person name="Martin F.M."/>
            <person name="Hacquard S."/>
        </authorList>
    </citation>
    <scope>NUCLEOTIDE SEQUENCE</scope>
    <source>
        <strain evidence="3">MPI-CAGE-AT-0016</strain>
    </source>
</reference>
<dbReference type="AlphaFoldDB" id="A0A8K0X222"/>
<dbReference type="EMBL" id="JAGPXD010000004">
    <property type="protein sequence ID" value="KAH7359284.1"/>
    <property type="molecule type" value="Genomic_DNA"/>
</dbReference>
<evidence type="ECO:0000259" key="1">
    <source>
        <dbReference type="Pfam" id="PF00350"/>
    </source>
</evidence>
<evidence type="ECO:0000313" key="3">
    <source>
        <dbReference type="EMBL" id="KAH7359284.1"/>
    </source>
</evidence>
<dbReference type="OrthoDB" id="3598281at2759"/>
<dbReference type="SUPFAM" id="SSF52540">
    <property type="entry name" value="P-loop containing nucleoside triphosphate hydrolases"/>
    <property type="match status" value="1"/>
</dbReference>
<dbReference type="InterPro" id="IPR056024">
    <property type="entry name" value="DUF7605"/>
</dbReference>
<dbReference type="InterPro" id="IPR027417">
    <property type="entry name" value="P-loop_NTPase"/>
</dbReference>
<dbReference type="Pfam" id="PF24564">
    <property type="entry name" value="DUF7605"/>
    <property type="match status" value="1"/>
</dbReference>
<sequence>MNSQDSPLDLGAIATLLPPAQLQLPRADGAYDIASEKPLSHALFDPAMSNALDIADDALVKLRQVLRKVRQKCPDAEGLRELEENCMKQLPAVGRRLAVVGDSGQGKSSLINSLLHVPGIAHTGDTGTACTSVVIEYHQKRDEQKSPFEITVEYSTGIALEEIVTNMVWSCRLYWLQGAKDASQTGHGEESDQDDCKKESLVAQEGLMSAFGHLAGFSVEFLLDMSDGAGDRVTEQCIKWAHAIEWPAGGWTTTENGSTVWHSAVNTVEECAAKTGAFMKDKFWPFTKVIKVYLDSPVLRTGLILADLPGLHDTNLARVKASKLYLLDCEEILIVAKIGRVVTDQSVKAYLTNEAIRLKTLRDQKPGEDELKLTVVCTASDDINEKAAIAEFVGDGKEISDAEMNQLTAELNSAKGSGNSKWKKAAKHRRKYRLISARANRITKALKAKYEPETGARLKVFCVGNHAYEKLCELGETDRVQATGIPALRLYCHTITADARLAEARYWMKTTVPGFLQSAEAWAHRMLSKVNVGEEQRVIITMRLAEIRRKVPPHVAKLLKMALEAYWVKFMESWTAKQDKWARKSVAESVSWEEWHWVSYSAWCRRNGNHNTRVRGPVNWNDLMICQMQKDLKGPWKDVFFKLKQLQPEVIDDFISSLKGFMDGTLCDVPTTERNMLFGTIQNMIEMWQHRIASEFEKLTKDVKNLKSQVLTADELGYVTREMVPTYRKAVNDRGTGIGARQRACIAEKLNSGTLFPSMATLFLADTENRVKESTESIEMVVAEVLDRLVHEFDVVLTPKKPDPSVESAVKELQKTVQELSKCVADLQSF</sequence>
<protein>
    <recommendedName>
        <fullName evidence="5">Nuclear GTPase SLIP-GC</fullName>
    </recommendedName>
</protein>
<dbReference type="InterPro" id="IPR045063">
    <property type="entry name" value="Dynamin_N"/>
</dbReference>
<dbReference type="Pfam" id="PF00350">
    <property type="entry name" value="Dynamin_N"/>
    <property type="match status" value="1"/>
</dbReference>
<evidence type="ECO:0008006" key="5">
    <source>
        <dbReference type="Google" id="ProtNLM"/>
    </source>
</evidence>
<dbReference type="PANTHER" id="PTHR36681">
    <property type="entry name" value="NUCLEAR GTPASE, GERMINAL CENTER-ASSOCIATED, TANDEM DUPLICATE 3"/>
    <property type="match status" value="1"/>
</dbReference>
<organism evidence="3 4">
    <name type="scientific">Plectosphaerella cucumerina</name>
    <dbReference type="NCBI Taxonomy" id="40658"/>
    <lineage>
        <taxon>Eukaryota</taxon>
        <taxon>Fungi</taxon>
        <taxon>Dikarya</taxon>
        <taxon>Ascomycota</taxon>
        <taxon>Pezizomycotina</taxon>
        <taxon>Sordariomycetes</taxon>
        <taxon>Hypocreomycetidae</taxon>
        <taxon>Glomerellales</taxon>
        <taxon>Plectosphaerellaceae</taxon>
        <taxon>Plectosphaerella</taxon>
    </lineage>
</organism>
<feature type="domain" description="Dynamin N-terminal" evidence="1">
    <location>
        <begin position="97"/>
        <end position="345"/>
    </location>
</feature>
<evidence type="ECO:0000259" key="2">
    <source>
        <dbReference type="Pfam" id="PF24564"/>
    </source>
</evidence>
<dbReference type="Gene3D" id="3.40.50.300">
    <property type="entry name" value="P-loop containing nucleotide triphosphate hydrolases"/>
    <property type="match status" value="1"/>
</dbReference>